<dbReference type="SUPFAM" id="SSF48065">
    <property type="entry name" value="DBL homology domain (DH-domain)"/>
    <property type="match status" value="1"/>
</dbReference>
<accession>A0A834M7C1</accession>
<proteinExistence type="predicted"/>
<dbReference type="InterPro" id="IPR053086">
    <property type="entry name" value="RhoGEF_domain"/>
</dbReference>
<dbReference type="GO" id="GO:0005829">
    <property type="term" value="C:cytosol"/>
    <property type="evidence" value="ECO:0007669"/>
    <property type="project" value="TreeGrafter"/>
</dbReference>
<dbReference type="GO" id="GO:0005085">
    <property type="term" value="F:guanyl-nucleotide exchange factor activity"/>
    <property type="evidence" value="ECO:0007669"/>
    <property type="project" value="TreeGrafter"/>
</dbReference>
<gene>
    <name evidence="1" type="ORF">GWI33_016218</name>
</gene>
<evidence type="ECO:0000313" key="1">
    <source>
        <dbReference type="EMBL" id="KAF7270856.1"/>
    </source>
</evidence>
<dbReference type="PANTHER" id="PTHR45834">
    <property type="entry name" value="RHO GUANINE NUCLEOTIDE EXCHANGE FACTOR 9-RELATED"/>
    <property type="match status" value="1"/>
</dbReference>
<dbReference type="InterPro" id="IPR035899">
    <property type="entry name" value="DBL_dom_sf"/>
</dbReference>
<dbReference type="Proteomes" id="UP000625711">
    <property type="component" value="Unassembled WGS sequence"/>
</dbReference>
<evidence type="ECO:0000313" key="2">
    <source>
        <dbReference type="Proteomes" id="UP000625711"/>
    </source>
</evidence>
<dbReference type="OrthoDB" id="660555at2759"/>
<dbReference type="EMBL" id="JAACXV010014054">
    <property type="protein sequence ID" value="KAF7270856.1"/>
    <property type="molecule type" value="Genomic_DNA"/>
</dbReference>
<sequence>EKKIVPFAKLNLQVSSSNGESAEDHEDYVNIKEALEVMRGVAIMFNEHKRRMETLEKLAGWKQSSGGKDNVCRY</sequence>
<keyword evidence="2" id="KW-1185">Reference proteome</keyword>
<dbReference type="PANTHER" id="PTHR45834:SF3">
    <property type="entry name" value="RHO GUANINE NUCLEOTIDE EXCHANGE FACTOR 3, ISOFORM L"/>
    <property type="match status" value="1"/>
</dbReference>
<feature type="non-terminal residue" evidence="1">
    <location>
        <position position="1"/>
    </location>
</feature>
<dbReference type="AlphaFoldDB" id="A0A834M7C1"/>
<dbReference type="Gene3D" id="1.20.900.10">
    <property type="entry name" value="Dbl homology (DH) domain"/>
    <property type="match status" value="1"/>
</dbReference>
<reference evidence="1" key="1">
    <citation type="submission" date="2020-08" db="EMBL/GenBank/DDBJ databases">
        <title>Genome sequencing and assembly of the red palm weevil Rhynchophorus ferrugineus.</title>
        <authorList>
            <person name="Dias G.B."/>
            <person name="Bergman C.M."/>
            <person name="Manee M."/>
        </authorList>
    </citation>
    <scope>NUCLEOTIDE SEQUENCE</scope>
    <source>
        <strain evidence="1">AA-2017</strain>
        <tissue evidence="1">Whole larva</tissue>
    </source>
</reference>
<protein>
    <submittedName>
        <fullName evidence="1">Uncharacterized protein</fullName>
    </submittedName>
</protein>
<comment type="caution">
    <text evidence="1">The sequence shown here is derived from an EMBL/GenBank/DDBJ whole genome shotgun (WGS) entry which is preliminary data.</text>
</comment>
<organism evidence="1 2">
    <name type="scientific">Rhynchophorus ferrugineus</name>
    <name type="common">Red palm weevil</name>
    <name type="synonym">Curculio ferrugineus</name>
    <dbReference type="NCBI Taxonomy" id="354439"/>
    <lineage>
        <taxon>Eukaryota</taxon>
        <taxon>Metazoa</taxon>
        <taxon>Ecdysozoa</taxon>
        <taxon>Arthropoda</taxon>
        <taxon>Hexapoda</taxon>
        <taxon>Insecta</taxon>
        <taxon>Pterygota</taxon>
        <taxon>Neoptera</taxon>
        <taxon>Endopterygota</taxon>
        <taxon>Coleoptera</taxon>
        <taxon>Polyphaga</taxon>
        <taxon>Cucujiformia</taxon>
        <taxon>Curculionidae</taxon>
        <taxon>Dryophthorinae</taxon>
        <taxon>Rhynchophorus</taxon>
    </lineage>
</organism>
<name>A0A834M7C1_RHYFE</name>